<dbReference type="EMBL" id="CP111012">
    <property type="protein sequence ID" value="WAQ94203.1"/>
    <property type="molecule type" value="Genomic_DNA"/>
</dbReference>
<proteinExistence type="predicted"/>
<keyword evidence="2" id="KW-0812">Transmembrane</keyword>
<keyword evidence="2" id="KW-1133">Transmembrane helix</keyword>
<dbReference type="Proteomes" id="UP001164746">
    <property type="component" value="Chromosome 1"/>
</dbReference>
<evidence type="ECO:0000313" key="4">
    <source>
        <dbReference type="Proteomes" id="UP001164746"/>
    </source>
</evidence>
<name>A0ABY7DAB0_MYAAR</name>
<protein>
    <submittedName>
        <fullName evidence="3">Uncharacterized protein</fullName>
    </submittedName>
</protein>
<gene>
    <name evidence="3" type="ORF">MAR_006674</name>
</gene>
<evidence type="ECO:0000313" key="3">
    <source>
        <dbReference type="EMBL" id="WAQ94203.1"/>
    </source>
</evidence>
<feature type="transmembrane region" description="Helical" evidence="2">
    <location>
        <begin position="20"/>
        <end position="42"/>
    </location>
</feature>
<evidence type="ECO:0000256" key="1">
    <source>
        <dbReference type="SAM" id="MobiDB-lite"/>
    </source>
</evidence>
<keyword evidence="4" id="KW-1185">Reference proteome</keyword>
<sequence>MRRNTTELLSQSGPAQGLTTGVGVGGFLAGVIVAIVVVVILLRRRTAGENATERQNPSINLSTIEVQDDSRVVGIYATPVEGDQAEHKYDPLRFPSNGQSKDNDMNDIKYVHVYNNQ</sequence>
<feature type="region of interest" description="Disordered" evidence="1">
    <location>
        <begin position="86"/>
        <end position="107"/>
    </location>
</feature>
<reference evidence="3" key="1">
    <citation type="submission" date="2022-11" db="EMBL/GenBank/DDBJ databases">
        <title>Centuries of genome instability and evolution in soft-shell clam transmissible cancer (bioRxiv).</title>
        <authorList>
            <person name="Hart S.F.M."/>
            <person name="Yonemitsu M.A."/>
            <person name="Giersch R.M."/>
            <person name="Beal B.F."/>
            <person name="Arriagada G."/>
            <person name="Davis B.W."/>
            <person name="Ostrander E.A."/>
            <person name="Goff S.P."/>
            <person name="Metzger M.J."/>
        </authorList>
    </citation>
    <scope>NUCLEOTIDE SEQUENCE</scope>
    <source>
        <strain evidence="3">MELC-2E11</strain>
        <tissue evidence="3">Siphon/mantle</tissue>
    </source>
</reference>
<evidence type="ECO:0000256" key="2">
    <source>
        <dbReference type="SAM" id="Phobius"/>
    </source>
</evidence>
<accession>A0ABY7DAB0</accession>
<organism evidence="3 4">
    <name type="scientific">Mya arenaria</name>
    <name type="common">Soft-shell clam</name>
    <dbReference type="NCBI Taxonomy" id="6604"/>
    <lineage>
        <taxon>Eukaryota</taxon>
        <taxon>Metazoa</taxon>
        <taxon>Spiralia</taxon>
        <taxon>Lophotrochozoa</taxon>
        <taxon>Mollusca</taxon>
        <taxon>Bivalvia</taxon>
        <taxon>Autobranchia</taxon>
        <taxon>Heteroconchia</taxon>
        <taxon>Euheterodonta</taxon>
        <taxon>Imparidentia</taxon>
        <taxon>Neoheterodontei</taxon>
        <taxon>Myida</taxon>
        <taxon>Myoidea</taxon>
        <taxon>Myidae</taxon>
        <taxon>Mya</taxon>
    </lineage>
</organism>
<keyword evidence="2" id="KW-0472">Membrane</keyword>